<proteinExistence type="predicted"/>
<dbReference type="AlphaFoldDB" id="A0A7W0CAT5"/>
<sequence length="505" mass="55345">MKQTGLAAWAVVAILLVFTVPGLAREKAEISPQSRSCLGCHKNATPAIVTDWQNSRMSQTTPAQAMKKEKLERRISADAIAGNLENVVVGCAECHTLRPETHADSFAHAGQKVHTVVTPEDCAVCHSREREEFSNNLMAEAHGNLMGNPLYDALITAVNGRLSLDENNGLSQHKPDEQTNADSCLHCHGTKLTVEKTAERQTSMGPMEFPVIRGWPNQGVGRINPDDSRGSCSACHPRHRFAIETARKPETCSQCHKGPDVPAYKVYSVSKHGNIYNAGKASGKWDFSAVPWTVGEDLEAPTCATCHVSLLTDANGRVIAERTHQINDRLGRRIFGLPYAHAHPRSADTTKIQSKDGLPLPTALDGTPAEEFLISKQEQQKRTRTLQQVCQSCHSTGWVQGHFNRLANTVETTNDQVRTATQILKKAWQTGAARGPQSGASPFDEPIERMWTETWLFYANSVRFASAMGGADYGVFAQGRWHLTRTIHKMAKMAQSGAGSNRQAP</sequence>
<reference evidence="1 2" key="1">
    <citation type="submission" date="2020-07" db="EMBL/GenBank/DDBJ databases">
        <title>Genomic Encyclopedia of Type Strains, Phase IV (KMG-IV): sequencing the most valuable type-strain genomes for metagenomic binning, comparative biology and taxonomic classification.</title>
        <authorList>
            <person name="Goeker M."/>
        </authorList>
    </citation>
    <scope>NUCLEOTIDE SEQUENCE [LARGE SCALE GENOMIC DNA]</scope>
    <source>
        <strain evidence="1 2">DSM 17721</strain>
    </source>
</reference>
<evidence type="ECO:0000313" key="2">
    <source>
        <dbReference type="Proteomes" id="UP000525298"/>
    </source>
</evidence>
<evidence type="ECO:0000313" key="1">
    <source>
        <dbReference type="EMBL" id="MBA2882328.1"/>
    </source>
</evidence>
<name>A0A7W0CAT5_9BACT</name>
<dbReference type="Proteomes" id="UP000525298">
    <property type="component" value="Unassembled WGS sequence"/>
</dbReference>
<dbReference type="InterPro" id="IPR036280">
    <property type="entry name" value="Multihaem_cyt_sf"/>
</dbReference>
<dbReference type="Gene3D" id="1.10.780.10">
    <property type="entry name" value="Hydroxylamine Oxidoreductase, Chain A, domain 1"/>
    <property type="match status" value="1"/>
</dbReference>
<dbReference type="Pfam" id="PF13447">
    <property type="entry name" value="Multi-haem_cyto"/>
    <property type="match status" value="1"/>
</dbReference>
<accession>A0A7W0CAT5</accession>
<comment type="caution">
    <text evidence="1">The sequence shown here is derived from an EMBL/GenBank/DDBJ whole genome shotgun (WGS) entry which is preliminary data.</text>
</comment>
<keyword evidence="2" id="KW-1185">Reference proteome</keyword>
<dbReference type="SUPFAM" id="SSF48695">
    <property type="entry name" value="Multiheme cytochromes"/>
    <property type="match status" value="1"/>
</dbReference>
<protein>
    <submittedName>
        <fullName evidence="1">Nitrate/TMAO reductase-like tetraheme cytochrome c subunit</fullName>
    </submittedName>
</protein>
<dbReference type="Gene3D" id="1.20.850.10">
    <property type="entry name" value="Hydroxylamine Oxidoreductase, Chain A, domain 2"/>
    <property type="match status" value="1"/>
</dbReference>
<dbReference type="RefSeq" id="WP_181551965.1">
    <property type="nucleotide sequence ID" value="NZ_JACDUS010000008.1"/>
</dbReference>
<organism evidence="1 2">
    <name type="scientific">Desulfosalsimonas propionicica</name>
    <dbReference type="NCBI Taxonomy" id="332175"/>
    <lineage>
        <taxon>Bacteria</taxon>
        <taxon>Pseudomonadati</taxon>
        <taxon>Thermodesulfobacteriota</taxon>
        <taxon>Desulfobacteria</taxon>
        <taxon>Desulfobacterales</taxon>
        <taxon>Desulfosalsimonadaceae</taxon>
        <taxon>Desulfosalsimonas</taxon>
    </lineage>
</organism>
<gene>
    <name evidence="1" type="ORF">HNR65_002670</name>
</gene>
<dbReference type="EMBL" id="JACDUS010000008">
    <property type="protein sequence ID" value="MBA2882328.1"/>
    <property type="molecule type" value="Genomic_DNA"/>
</dbReference>